<dbReference type="EMBL" id="KN716885">
    <property type="protein sequence ID" value="KJH41175.1"/>
    <property type="molecule type" value="Genomic_DNA"/>
</dbReference>
<keyword evidence="2" id="KW-1185">Reference proteome</keyword>
<proteinExistence type="predicted"/>
<protein>
    <submittedName>
        <fullName evidence="1">Uncharacterized protein</fullName>
    </submittedName>
</protein>
<accession>A0A0D8X9C7</accession>
<evidence type="ECO:0000313" key="1">
    <source>
        <dbReference type="EMBL" id="KJH41175.1"/>
    </source>
</evidence>
<dbReference type="SUPFAM" id="SSF53822">
    <property type="entry name" value="Periplasmic binding protein-like I"/>
    <property type="match status" value="1"/>
</dbReference>
<gene>
    <name evidence="1" type="ORF">DICVIV_12847</name>
</gene>
<name>A0A0D8X9C7_DICVI</name>
<evidence type="ECO:0000313" key="2">
    <source>
        <dbReference type="Proteomes" id="UP000053766"/>
    </source>
</evidence>
<dbReference type="STRING" id="29172.A0A0D8X9C7"/>
<dbReference type="InterPro" id="IPR028082">
    <property type="entry name" value="Peripla_BP_I"/>
</dbReference>
<sequence>MNRHDGAHGPVHMGSNGLRIPTFYMDGLDGFGKQELYGTITVEGQNGIYEPSYTNETLIWWSRSGIRPLDEPLCGFTGRQIYIEALVGSGFHAWSVVI</sequence>
<reference evidence="2" key="2">
    <citation type="journal article" date="2016" name="Sci. Rep.">
        <title>Dictyocaulus viviparus genome, variome and transcriptome elucidate lungworm biology and support future intervention.</title>
        <authorList>
            <person name="McNulty S.N."/>
            <person name="Strube C."/>
            <person name="Rosa B.A."/>
            <person name="Martin J.C."/>
            <person name="Tyagi R."/>
            <person name="Choi Y.J."/>
            <person name="Wang Q."/>
            <person name="Hallsworth Pepin K."/>
            <person name="Zhang X."/>
            <person name="Ozersky P."/>
            <person name="Wilson R.K."/>
            <person name="Sternberg P.W."/>
            <person name="Gasser R.B."/>
            <person name="Mitreva M."/>
        </authorList>
    </citation>
    <scope>NUCLEOTIDE SEQUENCE [LARGE SCALE GENOMIC DNA]</scope>
    <source>
        <strain evidence="2">HannoverDv2000</strain>
    </source>
</reference>
<organism evidence="1 2">
    <name type="scientific">Dictyocaulus viviparus</name>
    <name type="common">Bovine lungworm</name>
    <dbReference type="NCBI Taxonomy" id="29172"/>
    <lineage>
        <taxon>Eukaryota</taxon>
        <taxon>Metazoa</taxon>
        <taxon>Ecdysozoa</taxon>
        <taxon>Nematoda</taxon>
        <taxon>Chromadorea</taxon>
        <taxon>Rhabditida</taxon>
        <taxon>Rhabditina</taxon>
        <taxon>Rhabditomorpha</taxon>
        <taxon>Strongyloidea</taxon>
        <taxon>Metastrongylidae</taxon>
        <taxon>Dictyocaulus</taxon>
    </lineage>
</organism>
<reference evidence="1 2" key="1">
    <citation type="submission" date="2013-11" db="EMBL/GenBank/DDBJ databases">
        <title>Draft genome of the bovine lungworm Dictyocaulus viviparus.</title>
        <authorList>
            <person name="Mitreva M."/>
        </authorList>
    </citation>
    <scope>NUCLEOTIDE SEQUENCE [LARGE SCALE GENOMIC DNA]</scope>
    <source>
        <strain evidence="1 2">HannoverDv2000</strain>
    </source>
</reference>
<dbReference type="Proteomes" id="UP000053766">
    <property type="component" value="Unassembled WGS sequence"/>
</dbReference>
<dbReference type="AlphaFoldDB" id="A0A0D8X9C7"/>
<dbReference type="OrthoDB" id="5866288at2759"/>